<dbReference type="Gene3D" id="3.30.70.2190">
    <property type="match status" value="1"/>
</dbReference>
<dbReference type="GO" id="GO:0004458">
    <property type="term" value="F:D-lactate dehydrogenase (cytochrome) activity"/>
    <property type="evidence" value="ECO:0007669"/>
    <property type="project" value="UniProtKB-EC"/>
</dbReference>
<proteinExistence type="inferred from homology"/>
<evidence type="ECO:0000256" key="4">
    <source>
        <dbReference type="ARBA" id="ARBA00022630"/>
    </source>
</evidence>
<evidence type="ECO:0000256" key="5">
    <source>
        <dbReference type="ARBA" id="ARBA00022827"/>
    </source>
</evidence>
<keyword evidence="7" id="KW-0560">Oxidoreductase</keyword>
<evidence type="ECO:0000256" key="8">
    <source>
        <dbReference type="ARBA" id="ARBA00023128"/>
    </source>
</evidence>
<dbReference type="InterPro" id="IPR016169">
    <property type="entry name" value="FAD-bd_PCMH_sub2"/>
</dbReference>
<dbReference type="AlphaFoldDB" id="A0A9W4JKZ1"/>
<comment type="cofactor">
    <cofactor evidence="1">
        <name>FAD</name>
        <dbReference type="ChEBI" id="CHEBI:57692"/>
    </cofactor>
</comment>
<dbReference type="InterPro" id="IPR004113">
    <property type="entry name" value="FAD-bd_oxidored_4_C"/>
</dbReference>
<gene>
    <name evidence="11" type="ORF">PSALAMII_LOCUS8622</name>
</gene>
<evidence type="ECO:0000313" key="12">
    <source>
        <dbReference type="Proteomes" id="UP001152646"/>
    </source>
</evidence>
<dbReference type="InterPro" id="IPR016167">
    <property type="entry name" value="FAD-bd_PCMH_sub1"/>
</dbReference>
<dbReference type="GO" id="GO:0008720">
    <property type="term" value="F:D-lactate dehydrogenase (NAD+) activity"/>
    <property type="evidence" value="ECO:0007669"/>
    <property type="project" value="TreeGrafter"/>
</dbReference>
<name>A0A9W4JKZ1_9EURO</name>
<protein>
    <recommendedName>
        <fullName evidence="9">D-lactate dehydrogenase (cytochrome)</fullName>
        <ecNumber evidence="9">1.1.2.4</ecNumber>
    </recommendedName>
</protein>
<evidence type="ECO:0000256" key="6">
    <source>
        <dbReference type="ARBA" id="ARBA00022946"/>
    </source>
</evidence>
<dbReference type="OrthoDB" id="7786253at2759"/>
<dbReference type="Gene3D" id="3.30.465.10">
    <property type="match status" value="1"/>
</dbReference>
<dbReference type="InterPro" id="IPR016164">
    <property type="entry name" value="FAD-linked_Oxase-like_C"/>
</dbReference>
<dbReference type="InterPro" id="IPR016166">
    <property type="entry name" value="FAD-bd_PCMH"/>
</dbReference>
<reference evidence="11" key="1">
    <citation type="submission" date="2021-07" db="EMBL/GenBank/DDBJ databases">
        <authorList>
            <person name="Branca A.L. A."/>
        </authorList>
    </citation>
    <scope>NUCLEOTIDE SEQUENCE</scope>
</reference>
<evidence type="ECO:0000313" key="11">
    <source>
        <dbReference type="EMBL" id="CAG8405711.1"/>
    </source>
</evidence>
<keyword evidence="5" id="KW-0274">FAD</keyword>
<evidence type="ECO:0000256" key="3">
    <source>
        <dbReference type="ARBA" id="ARBA00008000"/>
    </source>
</evidence>
<comment type="similarity">
    <text evidence="3">Belongs to the FAD-binding oxidoreductase/transferase type 4 family.</text>
</comment>
<dbReference type="GO" id="GO:1903457">
    <property type="term" value="P:lactate catabolic process"/>
    <property type="evidence" value="ECO:0007669"/>
    <property type="project" value="TreeGrafter"/>
</dbReference>
<dbReference type="EMBL" id="CAJVPA010000211">
    <property type="protein sequence ID" value="CAG8405711.1"/>
    <property type="molecule type" value="Genomic_DNA"/>
</dbReference>
<evidence type="ECO:0000259" key="10">
    <source>
        <dbReference type="PROSITE" id="PS51387"/>
    </source>
</evidence>
<comment type="subcellular location">
    <subcellularLocation>
        <location evidence="2">Mitochondrion</location>
    </subcellularLocation>
</comment>
<dbReference type="Gene3D" id="3.30.43.10">
    <property type="entry name" value="Uridine Diphospho-n-acetylenolpyruvylglucosamine Reductase, domain 2"/>
    <property type="match status" value="1"/>
</dbReference>
<comment type="caution">
    <text evidence="11">The sequence shown here is derived from an EMBL/GenBank/DDBJ whole genome shotgun (WGS) entry which is preliminary data.</text>
</comment>
<dbReference type="EC" id="1.1.2.4" evidence="9"/>
<dbReference type="PANTHER" id="PTHR11748:SF111">
    <property type="entry name" value="D-LACTATE DEHYDROGENASE, MITOCHONDRIAL-RELATED"/>
    <property type="match status" value="1"/>
</dbReference>
<dbReference type="SUPFAM" id="SSF55103">
    <property type="entry name" value="FAD-linked oxidases, C-terminal domain"/>
    <property type="match status" value="1"/>
</dbReference>
<dbReference type="PROSITE" id="PS51387">
    <property type="entry name" value="FAD_PCMH"/>
    <property type="match status" value="1"/>
</dbReference>
<dbReference type="SUPFAM" id="SSF56176">
    <property type="entry name" value="FAD-binding/transporter-associated domain-like"/>
    <property type="match status" value="1"/>
</dbReference>
<organism evidence="11 12">
    <name type="scientific">Penicillium salamii</name>
    <dbReference type="NCBI Taxonomy" id="1612424"/>
    <lineage>
        <taxon>Eukaryota</taxon>
        <taxon>Fungi</taxon>
        <taxon>Dikarya</taxon>
        <taxon>Ascomycota</taxon>
        <taxon>Pezizomycotina</taxon>
        <taxon>Eurotiomycetes</taxon>
        <taxon>Eurotiomycetidae</taxon>
        <taxon>Eurotiales</taxon>
        <taxon>Aspergillaceae</taxon>
        <taxon>Penicillium</taxon>
    </lineage>
</organism>
<keyword evidence="6" id="KW-0809">Transit peptide</keyword>
<dbReference type="FunFam" id="3.30.465.10:FF:000014">
    <property type="entry name" value="D-lactate dehydrogenase (Cytochrome), putative"/>
    <property type="match status" value="1"/>
</dbReference>
<dbReference type="InterPro" id="IPR036318">
    <property type="entry name" value="FAD-bd_PCMH-like_sf"/>
</dbReference>
<dbReference type="Pfam" id="PF01565">
    <property type="entry name" value="FAD_binding_4"/>
    <property type="match status" value="1"/>
</dbReference>
<dbReference type="Pfam" id="PF02913">
    <property type="entry name" value="FAD-oxidase_C"/>
    <property type="match status" value="1"/>
</dbReference>
<evidence type="ECO:0000256" key="1">
    <source>
        <dbReference type="ARBA" id="ARBA00001974"/>
    </source>
</evidence>
<keyword evidence="4" id="KW-0285">Flavoprotein</keyword>
<dbReference type="Gene3D" id="3.30.70.2740">
    <property type="match status" value="1"/>
</dbReference>
<dbReference type="InterPro" id="IPR006094">
    <property type="entry name" value="Oxid_FAD_bind_N"/>
</dbReference>
<evidence type="ECO:0000256" key="2">
    <source>
        <dbReference type="ARBA" id="ARBA00004173"/>
    </source>
</evidence>
<dbReference type="PANTHER" id="PTHR11748">
    <property type="entry name" value="D-LACTATE DEHYDROGENASE"/>
    <property type="match status" value="1"/>
</dbReference>
<dbReference type="Proteomes" id="UP001152646">
    <property type="component" value="Unassembled WGS sequence"/>
</dbReference>
<dbReference type="GO" id="GO:0071949">
    <property type="term" value="F:FAD binding"/>
    <property type="evidence" value="ECO:0007669"/>
    <property type="project" value="InterPro"/>
</dbReference>
<dbReference type="GO" id="GO:0005739">
    <property type="term" value="C:mitochondrion"/>
    <property type="evidence" value="ECO:0007669"/>
    <property type="project" value="UniProtKB-SubCell"/>
</dbReference>
<keyword evidence="8" id="KW-0496">Mitochondrion</keyword>
<feature type="domain" description="FAD-binding PCMH-type" evidence="10">
    <location>
        <begin position="152"/>
        <end position="331"/>
    </location>
</feature>
<sequence>MATSGGRNIVHRMRCFRTHANQLRKGLRQPSSLPKSQYPSNNARHFAHESAPANSSNPGIWKASSALIAVGAGLAGYGISQSMSVDSNESTTSVATILDEQHLPRVTYASLDDMKKAIAEIEHELRDTEDIISTDDEDLKMHGFSEWSSVRLDTLPVAVAYPRNTEQVSKMAQICHKWKVPIIPYSGGSSLEGHTAAPFGGVSMDFVYMDQIVQINETDMDVVVQPSVQWVDLNQKLKQMDTGLFFPMDPAPSAKIGGMISTNCSGTNAVHYGTMRDWVINLTVVLADGSVIKTRQRPRKCSAGYNLNGMFVGSEGTLGIVTEATLKLAVLPENYSVAVVPFNTIHEAVSAATNVIRKGVSVAALELMDETQMRIVNQGGMTRPRVWKEKPTLFLKFAGSQLMLEETIQKVKQITESHGSEDFEFARDEQEQQLLWSARKESLYSLLALREEGEEMWNTDVAVPLSRLADIIVASKEEAASLGLKACVKGHVGDGNFHENITYDSTKPGEFEKAKTAVKNMVNRALEMEGTCTGEHGIGFGKKEALIREVGDDTLLFMVRCFLKDVPSTLHVHCIALGRG</sequence>
<evidence type="ECO:0000256" key="9">
    <source>
        <dbReference type="ARBA" id="ARBA00038897"/>
    </source>
</evidence>
<dbReference type="FunFam" id="3.30.70.2740:FF:000001">
    <property type="entry name" value="D-lactate dehydrogenase mitochondrial"/>
    <property type="match status" value="1"/>
</dbReference>
<accession>A0A9W4JKZ1</accession>
<evidence type="ECO:0000256" key="7">
    <source>
        <dbReference type="ARBA" id="ARBA00023002"/>
    </source>
</evidence>